<name>A0ABV1VWL8_9ACTN</name>
<accession>A0ABV1VWL8</accession>
<dbReference type="InterPro" id="IPR036849">
    <property type="entry name" value="Enolase-like_C_sf"/>
</dbReference>
<dbReference type="SUPFAM" id="SSF51604">
    <property type="entry name" value="Enolase C-terminal domain-like"/>
    <property type="match status" value="1"/>
</dbReference>
<protein>
    <submittedName>
        <fullName evidence="1">Uncharacterized protein</fullName>
    </submittedName>
</protein>
<proteinExistence type="predicted"/>
<keyword evidence="2" id="KW-1185">Reference proteome</keyword>
<organism evidence="1 2">
    <name type="scientific">Streptomyces carpinensis</name>
    <dbReference type="NCBI Taxonomy" id="66369"/>
    <lineage>
        <taxon>Bacteria</taxon>
        <taxon>Bacillati</taxon>
        <taxon>Actinomycetota</taxon>
        <taxon>Actinomycetes</taxon>
        <taxon>Kitasatosporales</taxon>
        <taxon>Streptomycetaceae</taxon>
        <taxon>Streptomyces</taxon>
    </lineage>
</organism>
<dbReference type="EMBL" id="JBEPCU010000036">
    <property type="protein sequence ID" value="MER6976331.1"/>
    <property type="molecule type" value="Genomic_DNA"/>
</dbReference>
<reference evidence="1 2" key="1">
    <citation type="submission" date="2024-06" db="EMBL/GenBank/DDBJ databases">
        <title>The Natural Products Discovery Center: Release of the First 8490 Sequenced Strains for Exploring Actinobacteria Biosynthetic Diversity.</title>
        <authorList>
            <person name="Kalkreuter E."/>
            <person name="Kautsar S.A."/>
            <person name="Yang D."/>
            <person name="Bader C.D."/>
            <person name="Teijaro C.N."/>
            <person name="Fluegel L."/>
            <person name="Davis C.M."/>
            <person name="Simpson J.R."/>
            <person name="Lauterbach L."/>
            <person name="Steele A.D."/>
            <person name="Gui C."/>
            <person name="Meng S."/>
            <person name="Li G."/>
            <person name="Viehrig K."/>
            <person name="Ye F."/>
            <person name="Su P."/>
            <person name="Kiefer A.F."/>
            <person name="Nichols A."/>
            <person name="Cepeda A.J."/>
            <person name="Yan W."/>
            <person name="Fan B."/>
            <person name="Jiang Y."/>
            <person name="Adhikari A."/>
            <person name="Zheng C.-J."/>
            <person name="Schuster L."/>
            <person name="Cowan T.M."/>
            <person name="Smanski M.J."/>
            <person name="Chevrette M.G."/>
            <person name="De Carvalho L.P.S."/>
            <person name="Shen B."/>
        </authorList>
    </citation>
    <scope>NUCLEOTIDE SEQUENCE [LARGE SCALE GENOMIC DNA]</scope>
    <source>
        <strain evidence="1 2">NPDC000634</strain>
    </source>
</reference>
<dbReference type="Proteomes" id="UP001458415">
    <property type="component" value="Unassembled WGS sequence"/>
</dbReference>
<evidence type="ECO:0000313" key="1">
    <source>
        <dbReference type="EMBL" id="MER6976331.1"/>
    </source>
</evidence>
<comment type="caution">
    <text evidence="1">The sequence shown here is derived from an EMBL/GenBank/DDBJ whole genome shotgun (WGS) entry which is preliminary data.</text>
</comment>
<evidence type="ECO:0000313" key="2">
    <source>
        <dbReference type="Proteomes" id="UP001458415"/>
    </source>
</evidence>
<sequence>MTTVPLVLLETDVGLTGVGLGSHRGLDEVFPAIDGEDPRAVSALYANPLAHAAAGIPNHLATEVQDLSFPEGVHADQEFEDGNIILGESPGLGPLVDEDAIAALMPSAGRTGPESRHVRPESAGKRMLGASIHVLAGDRSVGVICR</sequence>
<gene>
    <name evidence="1" type="ORF">ABT317_04570</name>
</gene>